<evidence type="ECO:0000256" key="2">
    <source>
        <dbReference type="ARBA" id="ARBA00001913"/>
    </source>
</evidence>
<comment type="catalytic activity">
    <reaction evidence="1 12">
        <text>Endohydrolysis of (1-&gt;4)-alpha-D-glucosidic linkages in polysaccharides containing three or more (1-&gt;4)-alpha-linked D-glucose units.</text>
        <dbReference type="EC" id="3.2.1.1"/>
    </reaction>
</comment>
<evidence type="ECO:0000256" key="5">
    <source>
        <dbReference type="ARBA" id="ARBA00017303"/>
    </source>
</evidence>
<dbReference type="GO" id="GO:0046872">
    <property type="term" value="F:metal ion binding"/>
    <property type="evidence" value="ECO:0007669"/>
    <property type="project" value="UniProtKB-KW"/>
</dbReference>
<feature type="domain" description="CBM20" evidence="15">
    <location>
        <begin position="475"/>
        <end position="578"/>
    </location>
</feature>
<dbReference type="SUPFAM" id="SSF49452">
    <property type="entry name" value="Starch-binding domain-like"/>
    <property type="match status" value="1"/>
</dbReference>
<dbReference type="EMBL" id="CP022163">
    <property type="protein sequence ID" value="ATB33557.1"/>
    <property type="molecule type" value="Genomic_DNA"/>
</dbReference>
<dbReference type="AlphaFoldDB" id="A0A250IQV1"/>
<dbReference type="Gene3D" id="2.60.40.1180">
    <property type="entry name" value="Golgi alpha-mannosidase II"/>
    <property type="match status" value="1"/>
</dbReference>
<dbReference type="Proteomes" id="UP000217289">
    <property type="component" value="Chromosome"/>
</dbReference>
<dbReference type="GO" id="GO:0005975">
    <property type="term" value="P:carbohydrate metabolic process"/>
    <property type="evidence" value="ECO:0007669"/>
    <property type="project" value="InterPro"/>
</dbReference>
<name>A0A250IQV1_9BACT</name>
<evidence type="ECO:0000256" key="11">
    <source>
        <dbReference type="RuleBase" id="RU003615"/>
    </source>
</evidence>
<dbReference type="InterPro" id="IPR017853">
    <property type="entry name" value="GH"/>
</dbReference>
<dbReference type="PROSITE" id="PS51166">
    <property type="entry name" value="CBM20"/>
    <property type="match status" value="1"/>
</dbReference>
<dbReference type="PROSITE" id="PS51318">
    <property type="entry name" value="TAT"/>
    <property type="match status" value="1"/>
</dbReference>
<dbReference type="EC" id="3.2.1.1" evidence="4 12"/>
<comment type="cofactor">
    <cofactor evidence="2">
        <name>Ca(2+)</name>
        <dbReference type="ChEBI" id="CHEBI:29108"/>
    </cofactor>
</comment>
<comment type="similarity">
    <text evidence="3 11">Belongs to the glycosyl hydrolase 13 family.</text>
</comment>
<evidence type="ECO:0000313" key="16">
    <source>
        <dbReference type="EMBL" id="ATB33557.1"/>
    </source>
</evidence>
<feature type="compositionally biased region" description="Low complexity" evidence="13">
    <location>
        <begin position="568"/>
        <end position="578"/>
    </location>
</feature>
<dbReference type="Pfam" id="PF02806">
    <property type="entry name" value="Alpha-amylase_C"/>
    <property type="match status" value="1"/>
</dbReference>
<gene>
    <name evidence="16" type="ORF">MEBOL_007055</name>
</gene>
<evidence type="ECO:0000256" key="9">
    <source>
        <dbReference type="ARBA" id="ARBA00023277"/>
    </source>
</evidence>
<evidence type="ECO:0000256" key="7">
    <source>
        <dbReference type="ARBA" id="ARBA00022801"/>
    </source>
</evidence>
<evidence type="ECO:0000256" key="10">
    <source>
        <dbReference type="ARBA" id="ARBA00023295"/>
    </source>
</evidence>
<sequence>MKQTMRRGVLKTLGCALALGMASQAQAGVYVHLFEWRWPDVARECETFLGPKGYTAVQVSPPNEHVTGEAWWTRYQPVSYKLESRGGTRAQFIDMVKRCNAVGVGIYADLVINHTASLSNGGVGTGGTSWTPRSHPMYSSADYHSPICTITNYQDAGNVQKCDLSGLPDLNTGSSYVQQTIANYINDLTTIGVKGYRVDAAKHMAPGDVGGIRGRMTGSPYVFQEVIDLGGEAVKASQYFSYGAVTEFKYSANIGAQFKAGQLKNLTNFGESWGFMSSNYAVVFTDNHDNQRGHGAGGANILTYKDGALYTLANVFMLGWPYGYPQVMSSYAFTNTDAGPPGSAVHNGTSVNCFGSAWQCEHRWREIANMVRFRAVTEGAGVSRWWDNGNNQVAFARTGKGFVVINREGGTLTRTFATGLPAGNYCNIIAGDATNGSCSGGSITVDSGGNASFSVPAMTAAAIHVGALGTGGTTPPPSGNVTVNFTCTNGTTYLGQSVYVVGNHASLGNWAPASAVKLNPTSYPTWTGALSLPANTSLEWKCLKREEGNPANGIQWQSGANTAYRTPASGSGSTSAGF</sequence>
<feature type="signal peptide" evidence="14">
    <location>
        <begin position="1"/>
        <end position="27"/>
    </location>
</feature>
<organism evidence="16 17">
    <name type="scientific">Melittangium boletus DSM 14713</name>
    <dbReference type="NCBI Taxonomy" id="1294270"/>
    <lineage>
        <taxon>Bacteria</taxon>
        <taxon>Pseudomonadati</taxon>
        <taxon>Myxococcota</taxon>
        <taxon>Myxococcia</taxon>
        <taxon>Myxococcales</taxon>
        <taxon>Cystobacterineae</taxon>
        <taxon>Archangiaceae</taxon>
        <taxon>Melittangium</taxon>
    </lineage>
</organism>
<keyword evidence="17" id="KW-1185">Reference proteome</keyword>
<dbReference type="GO" id="GO:0004556">
    <property type="term" value="F:alpha-amylase activity"/>
    <property type="evidence" value="ECO:0007669"/>
    <property type="project" value="UniProtKB-UniRule"/>
</dbReference>
<dbReference type="InterPro" id="IPR002044">
    <property type="entry name" value="CBM20"/>
</dbReference>
<dbReference type="Gene3D" id="2.60.40.10">
    <property type="entry name" value="Immunoglobulins"/>
    <property type="match status" value="1"/>
</dbReference>
<keyword evidence="10 12" id="KW-0326">Glycosidase</keyword>
<dbReference type="Gene3D" id="3.20.20.80">
    <property type="entry name" value="Glycosidases"/>
    <property type="match status" value="1"/>
</dbReference>
<evidence type="ECO:0000256" key="14">
    <source>
        <dbReference type="SAM" id="SignalP"/>
    </source>
</evidence>
<dbReference type="InterPro" id="IPR006311">
    <property type="entry name" value="TAT_signal"/>
</dbReference>
<accession>A0A250IQV1</accession>
<dbReference type="GO" id="GO:2001070">
    <property type="term" value="F:starch binding"/>
    <property type="evidence" value="ECO:0007669"/>
    <property type="project" value="InterPro"/>
</dbReference>
<keyword evidence="8" id="KW-0106">Calcium</keyword>
<dbReference type="SMART" id="SM00632">
    <property type="entry name" value="Aamy_C"/>
    <property type="match status" value="1"/>
</dbReference>
<dbReference type="Pfam" id="PF00128">
    <property type="entry name" value="Alpha-amylase"/>
    <property type="match status" value="1"/>
</dbReference>
<evidence type="ECO:0000256" key="12">
    <source>
        <dbReference type="RuleBase" id="RU361134"/>
    </source>
</evidence>
<dbReference type="InterPro" id="IPR013783">
    <property type="entry name" value="Ig-like_fold"/>
</dbReference>
<evidence type="ECO:0000256" key="8">
    <source>
        <dbReference type="ARBA" id="ARBA00022837"/>
    </source>
</evidence>
<keyword evidence="9 12" id="KW-0119">Carbohydrate metabolism</keyword>
<dbReference type="InterPro" id="IPR006047">
    <property type="entry name" value="GH13_cat_dom"/>
</dbReference>
<feature type="compositionally biased region" description="Polar residues" evidence="13">
    <location>
        <begin position="552"/>
        <end position="564"/>
    </location>
</feature>
<dbReference type="KEGG" id="mbd:MEBOL_007055"/>
<evidence type="ECO:0000259" key="15">
    <source>
        <dbReference type="PROSITE" id="PS51166"/>
    </source>
</evidence>
<protein>
    <recommendedName>
        <fullName evidence="5 12">Alpha-amylase</fullName>
        <ecNumber evidence="4 12">3.2.1.1</ecNumber>
    </recommendedName>
</protein>
<dbReference type="InterPro" id="IPR013780">
    <property type="entry name" value="Glyco_hydro_b"/>
</dbReference>
<dbReference type="SUPFAM" id="SSF51445">
    <property type="entry name" value="(Trans)glycosidases"/>
    <property type="match status" value="1"/>
</dbReference>
<dbReference type="SMART" id="SM01065">
    <property type="entry name" value="CBM_2"/>
    <property type="match status" value="1"/>
</dbReference>
<evidence type="ECO:0000256" key="3">
    <source>
        <dbReference type="ARBA" id="ARBA00008061"/>
    </source>
</evidence>
<dbReference type="InterPro" id="IPR031319">
    <property type="entry name" value="A-amylase_C"/>
</dbReference>
<dbReference type="InterPro" id="IPR006046">
    <property type="entry name" value="Alpha_amylase"/>
</dbReference>
<feature type="chain" id="PRO_5012264644" description="Alpha-amylase" evidence="14">
    <location>
        <begin position="28"/>
        <end position="578"/>
    </location>
</feature>
<evidence type="ECO:0000256" key="1">
    <source>
        <dbReference type="ARBA" id="ARBA00000548"/>
    </source>
</evidence>
<evidence type="ECO:0000256" key="4">
    <source>
        <dbReference type="ARBA" id="ARBA00012595"/>
    </source>
</evidence>
<dbReference type="CDD" id="cd11317">
    <property type="entry name" value="AmyAc_bac_euk_AmyA"/>
    <property type="match status" value="1"/>
</dbReference>
<keyword evidence="6" id="KW-0479">Metal-binding</keyword>
<dbReference type="PANTHER" id="PTHR43447">
    <property type="entry name" value="ALPHA-AMYLASE"/>
    <property type="match status" value="1"/>
</dbReference>
<dbReference type="PRINTS" id="PR00110">
    <property type="entry name" value="ALPHAAMYLASE"/>
</dbReference>
<feature type="region of interest" description="Disordered" evidence="13">
    <location>
        <begin position="551"/>
        <end position="578"/>
    </location>
</feature>
<keyword evidence="7 12" id="KW-0378">Hydrolase</keyword>
<evidence type="ECO:0000313" key="17">
    <source>
        <dbReference type="Proteomes" id="UP000217289"/>
    </source>
</evidence>
<evidence type="ECO:0000256" key="13">
    <source>
        <dbReference type="SAM" id="MobiDB-lite"/>
    </source>
</evidence>
<dbReference type="SMART" id="SM00642">
    <property type="entry name" value="Aamy"/>
    <property type="match status" value="1"/>
</dbReference>
<dbReference type="InterPro" id="IPR013784">
    <property type="entry name" value="Carb-bd-like_fold"/>
</dbReference>
<keyword evidence="14" id="KW-0732">Signal</keyword>
<dbReference type="InterPro" id="IPR006048">
    <property type="entry name" value="A-amylase/branching_C"/>
</dbReference>
<dbReference type="CDD" id="cd05810">
    <property type="entry name" value="CBM20_alpha_MTH"/>
    <property type="match status" value="1"/>
</dbReference>
<dbReference type="Pfam" id="PF00686">
    <property type="entry name" value="CBM_20"/>
    <property type="match status" value="1"/>
</dbReference>
<reference evidence="16 17" key="1">
    <citation type="submission" date="2017-06" db="EMBL/GenBank/DDBJ databases">
        <authorList>
            <person name="Kim H.J."/>
            <person name="Triplett B.A."/>
        </authorList>
    </citation>
    <scope>NUCLEOTIDE SEQUENCE [LARGE SCALE GENOMIC DNA]</scope>
    <source>
        <strain evidence="16 17">DSM 14713</strain>
    </source>
</reference>
<dbReference type="SUPFAM" id="SSF51011">
    <property type="entry name" value="Glycosyl hydrolase domain"/>
    <property type="match status" value="1"/>
</dbReference>
<keyword evidence="16" id="KW-0456">Lyase</keyword>
<proteinExistence type="inferred from homology"/>
<evidence type="ECO:0000256" key="6">
    <source>
        <dbReference type="ARBA" id="ARBA00022723"/>
    </source>
</evidence>
<dbReference type="GO" id="GO:0016829">
    <property type="term" value="F:lyase activity"/>
    <property type="evidence" value="ECO:0007669"/>
    <property type="project" value="UniProtKB-KW"/>
</dbReference>